<sequence>MSTSIALTSTASSPEAAWKARVLQSLGGLFDRRYRFRLPFGL</sequence>
<protein>
    <submittedName>
        <fullName evidence="1">Uncharacterized protein</fullName>
    </submittedName>
</protein>
<dbReference type="EMBL" id="CADCVH010000093">
    <property type="protein sequence ID" value="CAA9464800.1"/>
    <property type="molecule type" value="Genomic_DNA"/>
</dbReference>
<accession>A0A6J4R5N5</accession>
<organism evidence="1">
    <name type="scientific">uncultured Rubrobacteraceae bacterium</name>
    <dbReference type="NCBI Taxonomy" id="349277"/>
    <lineage>
        <taxon>Bacteria</taxon>
        <taxon>Bacillati</taxon>
        <taxon>Actinomycetota</taxon>
        <taxon>Rubrobacteria</taxon>
        <taxon>Rubrobacterales</taxon>
        <taxon>Rubrobacteraceae</taxon>
        <taxon>environmental samples</taxon>
    </lineage>
</organism>
<evidence type="ECO:0000313" key="1">
    <source>
        <dbReference type="EMBL" id="CAA9464800.1"/>
    </source>
</evidence>
<reference evidence="1" key="1">
    <citation type="submission" date="2020-02" db="EMBL/GenBank/DDBJ databases">
        <authorList>
            <person name="Meier V. D."/>
        </authorList>
    </citation>
    <scope>NUCLEOTIDE SEQUENCE</scope>
    <source>
        <strain evidence="1">AVDCRST_MAG02</strain>
    </source>
</reference>
<name>A0A6J4R5N5_9ACTN</name>
<gene>
    <name evidence="1" type="ORF">AVDCRST_MAG02-2935</name>
</gene>
<proteinExistence type="predicted"/>
<dbReference type="AlphaFoldDB" id="A0A6J4R5N5"/>